<evidence type="ECO:0000313" key="1">
    <source>
        <dbReference type="EMBL" id="KAH9376035.1"/>
    </source>
</evidence>
<protein>
    <recommendedName>
        <fullName evidence="3">Tc1-like transposase DDE domain-containing protein</fullName>
    </recommendedName>
</protein>
<comment type="caution">
    <text evidence="1">The sequence shown here is derived from an EMBL/GenBank/DDBJ whole genome shotgun (WGS) entry which is preliminary data.</text>
</comment>
<organism evidence="1 2">
    <name type="scientific">Haemaphysalis longicornis</name>
    <name type="common">Bush tick</name>
    <dbReference type="NCBI Taxonomy" id="44386"/>
    <lineage>
        <taxon>Eukaryota</taxon>
        <taxon>Metazoa</taxon>
        <taxon>Ecdysozoa</taxon>
        <taxon>Arthropoda</taxon>
        <taxon>Chelicerata</taxon>
        <taxon>Arachnida</taxon>
        <taxon>Acari</taxon>
        <taxon>Parasitiformes</taxon>
        <taxon>Ixodida</taxon>
        <taxon>Ixodoidea</taxon>
        <taxon>Ixodidae</taxon>
        <taxon>Haemaphysalinae</taxon>
        <taxon>Haemaphysalis</taxon>
    </lineage>
</organism>
<proteinExistence type="predicted"/>
<dbReference type="EMBL" id="JABSTR010000007">
    <property type="protein sequence ID" value="KAH9376035.1"/>
    <property type="molecule type" value="Genomic_DNA"/>
</dbReference>
<dbReference type="AlphaFoldDB" id="A0A9J6GL23"/>
<dbReference type="InterPro" id="IPR036397">
    <property type="entry name" value="RNaseH_sf"/>
</dbReference>
<keyword evidence="2" id="KW-1185">Reference proteome</keyword>
<dbReference type="Gene3D" id="3.30.420.10">
    <property type="entry name" value="Ribonuclease H-like superfamily/Ribonuclease H"/>
    <property type="match status" value="1"/>
</dbReference>
<evidence type="ECO:0008006" key="3">
    <source>
        <dbReference type="Google" id="ProtNLM"/>
    </source>
</evidence>
<name>A0A9J6GL23_HAELO</name>
<dbReference type="GO" id="GO:0003676">
    <property type="term" value="F:nucleic acid binding"/>
    <property type="evidence" value="ECO:0007669"/>
    <property type="project" value="InterPro"/>
</dbReference>
<gene>
    <name evidence="1" type="ORF">HPB48_004190</name>
</gene>
<dbReference type="OrthoDB" id="6435387at2759"/>
<dbReference type="VEuPathDB" id="VectorBase:HLOH_064453"/>
<evidence type="ECO:0000313" key="2">
    <source>
        <dbReference type="Proteomes" id="UP000821853"/>
    </source>
</evidence>
<accession>A0A9J6GL23</accession>
<reference evidence="1 2" key="1">
    <citation type="journal article" date="2020" name="Cell">
        <title>Large-Scale Comparative Analyses of Tick Genomes Elucidate Their Genetic Diversity and Vector Capacities.</title>
        <authorList>
            <consortium name="Tick Genome and Microbiome Consortium (TIGMIC)"/>
            <person name="Jia N."/>
            <person name="Wang J."/>
            <person name="Shi W."/>
            <person name="Du L."/>
            <person name="Sun Y."/>
            <person name="Zhan W."/>
            <person name="Jiang J.F."/>
            <person name="Wang Q."/>
            <person name="Zhang B."/>
            <person name="Ji P."/>
            <person name="Bell-Sakyi L."/>
            <person name="Cui X.M."/>
            <person name="Yuan T.T."/>
            <person name="Jiang B.G."/>
            <person name="Yang W.F."/>
            <person name="Lam T.T."/>
            <person name="Chang Q.C."/>
            <person name="Ding S.J."/>
            <person name="Wang X.J."/>
            <person name="Zhu J.G."/>
            <person name="Ruan X.D."/>
            <person name="Zhao L."/>
            <person name="Wei J.T."/>
            <person name="Ye R.Z."/>
            <person name="Que T.C."/>
            <person name="Du C.H."/>
            <person name="Zhou Y.H."/>
            <person name="Cheng J.X."/>
            <person name="Dai P.F."/>
            <person name="Guo W.B."/>
            <person name="Han X.H."/>
            <person name="Huang E.J."/>
            <person name="Li L.F."/>
            <person name="Wei W."/>
            <person name="Gao Y.C."/>
            <person name="Liu J.Z."/>
            <person name="Shao H.Z."/>
            <person name="Wang X."/>
            <person name="Wang C.C."/>
            <person name="Yang T.C."/>
            <person name="Huo Q.B."/>
            <person name="Li W."/>
            <person name="Chen H.Y."/>
            <person name="Chen S.E."/>
            <person name="Zhou L.G."/>
            <person name="Ni X.B."/>
            <person name="Tian J.H."/>
            <person name="Sheng Y."/>
            <person name="Liu T."/>
            <person name="Pan Y.S."/>
            <person name="Xia L.Y."/>
            <person name="Li J."/>
            <person name="Zhao F."/>
            <person name="Cao W.C."/>
        </authorList>
    </citation>
    <scope>NUCLEOTIDE SEQUENCE [LARGE SCALE GENOMIC DNA]</scope>
    <source>
        <strain evidence="1">HaeL-2018</strain>
    </source>
</reference>
<dbReference type="Proteomes" id="UP000821853">
    <property type="component" value="Chromosome 5"/>
</dbReference>
<dbReference type="OMA" id="LMDDITH"/>
<sequence>MSSRTATLSRRSTPYALDGPFQHGLCWLQHDRSPVHTARMAETTLHPCGVPRLSWTPSRTDLNPMENVWGVTYRRLVGRNLRVPKADALWDIIQEAWEALSAEREIVRALNESMPRRMGERISAEGNFAGY</sequence>